<dbReference type="Proteomes" id="UP000016200">
    <property type="component" value="Unassembled WGS sequence"/>
</dbReference>
<dbReference type="HOGENOM" id="CLU_131228_5_3_0"/>
<proteinExistence type="predicted"/>
<dbReference type="EMBL" id="ATNB01000157">
    <property type="protein sequence ID" value="EPP34916.1"/>
    <property type="molecule type" value="Genomic_DNA"/>
</dbReference>
<comment type="caution">
    <text evidence="1">The sequence shown here is derived from an EMBL/GenBank/DDBJ whole genome shotgun (WGS) entry which is preliminary data.</text>
</comment>
<protein>
    <submittedName>
        <fullName evidence="1">Uncharacterized protein</fullName>
    </submittedName>
</protein>
<gene>
    <name evidence="1" type="ORF">CP10139811_1576</name>
</gene>
<sequence length="40" mass="4702">MIITRFLFVNPPFKRESRVFSSRIPQLSENDAFSLQETSI</sequence>
<organism evidence="1 2">
    <name type="scientific">Chlamydia ibidis</name>
    <dbReference type="NCBI Taxonomy" id="1405396"/>
    <lineage>
        <taxon>Bacteria</taxon>
        <taxon>Pseudomonadati</taxon>
        <taxon>Chlamydiota</taxon>
        <taxon>Chlamydiia</taxon>
        <taxon>Chlamydiales</taxon>
        <taxon>Chlamydiaceae</taxon>
        <taxon>Chlamydia/Chlamydophila group</taxon>
        <taxon>Chlamydia</taxon>
    </lineage>
</organism>
<reference evidence="1 2" key="1">
    <citation type="submission" date="2013-04" db="EMBL/GenBank/DDBJ databases">
        <title>Genome sequence of Chlamydia psittaci 10-1398/11.</title>
        <authorList>
            <person name="Huot-Creasy H."/>
            <person name="McCracken C.L."/>
            <person name="Humphries M."/>
            <person name="Sachse K."/>
            <person name="Laroucau K."/>
            <person name="Bavoil P."/>
            <person name="Myers G.S."/>
        </authorList>
    </citation>
    <scope>NUCLEOTIDE SEQUENCE [LARGE SCALE GENOMIC DNA]</scope>
    <source>
        <strain evidence="1 2">10_1398_11</strain>
    </source>
</reference>
<name>S7KFG0_9CHLA</name>
<dbReference type="AlphaFoldDB" id="S7KFG0"/>
<accession>S7KFG0</accession>
<evidence type="ECO:0000313" key="2">
    <source>
        <dbReference type="Proteomes" id="UP000016200"/>
    </source>
</evidence>
<evidence type="ECO:0000313" key="1">
    <source>
        <dbReference type="EMBL" id="EPP34916.1"/>
    </source>
</evidence>